<dbReference type="GO" id="GO:0016853">
    <property type="term" value="F:isomerase activity"/>
    <property type="evidence" value="ECO:0007669"/>
    <property type="project" value="UniProtKB-KW"/>
</dbReference>
<dbReference type="InterPro" id="IPR036237">
    <property type="entry name" value="Xyl_isomerase-like_sf"/>
</dbReference>
<organism evidence="2 3">
    <name type="scientific">Massiliimalia timonensis</name>
    <dbReference type="NCBI Taxonomy" id="1987501"/>
    <lineage>
        <taxon>Bacteria</taxon>
        <taxon>Bacillati</taxon>
        <taxon>Bacillota</taxon>
        <taxon>Clostridia</taxon>
        <taxon>Eubacteriales</taxon>
        <taxon>Oscillospiraceae</taxon>
        <taxon>Massiliimalia</taxon>
    </lineage>
</organism>
<evidence type="ECO:0000259" key="1">
    <source>
        <dbReference type="Pfam" id="PF01261"/>
    </source>
</evidence>
<protein>
    <submittedName>
        <fullName evidence="2">Sugar phosphate isomerase/epimerase</fullName>
    </submittedName>
</protein>
<dbReference type="Proteomes" id="UP000632659">
    <property type="component" value="Unassembled WGS sequence"/>
</dbReference>
<keyword evidence="2" id="KW-0413">Isomerase</keyword>
<gene>
    <name evidence="2" type="ORF">H8702_02120</name>
</gene>
<name>A0A8J6PCF4_9FIRM</name>
<sequence>MQIGCATRDEHAIGLVKSVGYDYLEFSGKGLVAMTEEEYQELKKDLSRTGLRCECLTAYCPPEIIIAGPGFDPENAADYAKQVAKRAQELSVCNVSVGSPFSRNLPEGFDRKLAKEQACRFFEETARVFAPYGITVCVEPLGRCFCNFINDLSEAEEIIVRVGAKNLGMVVDFYNMEQNGDADQDLGKYLSVILHAHISDDAGDPYKRDFMRPEKKEIHQNRVRRFYEAGYAGRISVEIDEPVIREKASSSLAMLCGAGISL</sequence>
<dbReference type="PANTHER" id="PTHR12110">
    <property type="entry name" value="HYDROXYPYRUVATE ISOMERASE"/>
    <property type="match status" value="1"/>
</dbReference>
<dbReference type="Pfam" id="PF01261">
    <property type="entry name" value="AP_endonuc_2"/>
    <property type="match status" value="1"/>
</dbReference>
<evidence type="ECO:0000313" key="2">
    <source>
        <dbReference type="EMBL" id="MBC8609916.1"/>
    </source>
</evidence>
<accession>A0A8J6PCF4</accession>
<proteinExistence type="predicted"/>
<comment type="caution">
    <text evidence="2">The sequence shown here is derived from an EMBL/GenBank/DDBJ whole genome shotgun (WGS) entry which is preliminary data.</text>
</comment>
<feature type="domain" description="Xylose isomerase-like TIM barrel" evidence="1">
    <location>
        <begin position="15"/>
        <end position="245"/>
    </location>
</feature>
<dbReference type="InterPro" id="IPR050312">
    <property type="entry name" value="IolE/XylAMocC-like"/>
</dbReference>
<dbReference type="EMBL" id="JACRTL010000001">
    <property type="protein sequence ID" value="MBC8609916.1"/>
    <property type="molecule type" value="Genomic_DNA"/>
</dbReference>
<dbReference type="Gene3D" id="3.20.20.150">
    <property type="entry name" value="Divalent-metal-dependent TIM barrel enzymes"/>
    <property type="match status" value="1"/>
</dbReference>
<dbReference type="SUPFAM" id="SSF51658">
    <property type="entry name" value="Xylose isomerase-like"/>
    <property type="match status" value="1"/>
</dbReference>
<dbReference type="PANTHER" id="PTHR12110:SF21">
    <property type="entry name" value="XYLOSE ISOMERASE-LIKE TIM BARREL DOMAIN-CONTAINING PROTEIN"/>
    <property type="match status" value="1"/>
</dbReference>
<keyword evidence="3" id="KW-1185">Reference proteome</keyword>
<dbReference type="RefSeq" id="WP_187536183.1">
    <property type="nucleotide sequence ID" value="NZ_JACRTL010000001.1"/>
</dbReference>
<reference evidence="2" key="1">
    <citation type="submission" date="2020-08" db="EMBL/GenBank/DDBJ databases">
        <title>Genome public.</title>
        <authorList>
            <person name="Liu C."/>
            <person name="Sun Q."/>
        </authorList>
    </citation>
    <scope>NUCLEOTIDE SEQUENCE</scope>
    <source>
        <strain evidence="2">NSJ-15</strain>
    </source>
</reference>
<dbReference type="AlphaFoldDB" id="A0A8J6PCF4"/>
<evidence type="ECO:0000313" key="3">
    <source>
        <dbReference type="Proteomes" id="UP000632659"/>
    </source>
</evidence>
<dbReference type="InterPro" id="IPR013022">
    <property type="entry name" value="Xyl_isomerase-like_TIM-brl"/>
</dbReference>